<gene>
    <name evidence="1" type="ORF">BpHYR1_041227</name>
</gene>
<name>A0A3M7PQ52_BRAPC</name>
<evidence type="ECO:0000313" key="1">
    <source>
        <dbReference type="EMBL" id="RNA01252.1"/>
    </source>
</evidence>
<dbReference type="EMBL" id="REGN01009393">
    <property type="protein sequence ID" value="RNA01252.1"/>
    <property type="molecule type" value="Genomic_DNA"/>
</dbReference>
<dbReference type="Proteomes" id="UP000276133">
    <property type="component" value="Unassembled WGS sequence"/>
</dbReference>
<sequence>MVKKLLNNNCDLDRFLTFKNMIIRDLSKNFEIPLQYLNKFINNAAWLHAVNSDTSHTTIDFAHVLAIHGFQLIQACNKIEHNEKEQNFYLAALVKII</sequence>
<dbReference type="AlphaFoldDB" id="A0A3M7PQ52"/>
<organism evidence="1 2">
    <name type="scientific">Brachionus plicatilis</name>
    <name type="common">Marine rotifer</name>
    <name type="synonym">Brachionus muelleri</name>
    <dbReference type="NCBI Taxonomy" id="10195"/>
    <lineage>
        <taxon>Eukaryota</taxon>
        <taxon>Metazoa</taxon>
        <taxon>Spiralia</taxon>
        <taxon>Gnathifera</taxon>
        <taxon>Rotifera</taxon>
        <taxon>Eurotatoria</taxon>
        <taxon>Monogononta</taxon>
        <taxon>Pseudotrocha</taxon>
        <taxon>Ploima</taxon>
        <taxon>Brachionidae</taxon>
        <taxon>Brachionus</taxon>
    </lineage>
</organism>
<keyword evidence="2" id="KW-1185">Reference proteome</keyword>
<evidence type="ECO:0000313" key="2">
    <source>
        <dbReference type="Proteomes" id="UP000276133"/>
    </source>
</evidence>
<protein>
    <submittedName>
        <fullName evidence="1">Uncharacterized protein</fullName>
    </submittedName>
</protein>
<accession>A0A3M7PQ52</accession>
<comment type="caution">
    <text evidence="1">The sequence shown here is derived from an EMBL/GenBank/DDBJ whole genome shotgun (WGS) entry which is preliminary data.</text>
</comment>
<reference evidence="1 2" key="1">
    <citation type="journal article" date="2018" name="Sci. Rep.">
        <title>Genomic signatures of local adaptation to the degree of environmental predictability in rotifers.</title>
        <authorList>
            <person name="Franch-Gras L."/>
            <person name="Hahn C."/>
            <person name="Garcia-Roger E.M."/>
            <person name="Carmona M.J."/>
            <person name="Serra M."/>
            <person name="Gomez A."/>
        </authorList>
    </citation>
    <scope>NUCLEOTIDE SEQUENCE [LARGE SCALE GENOMIC DNA]</scope>
    <source>
        <strain evidence="1">HYR1</strain>
    </source>
</reference>
<proteinExistence type="predicted"/>